<sequence>MKKNFLKSICAAAIACAPFAASAACIDAFMTGLDEYEKGAATSKPSFRVNELLVLCFTPNQSGFVSVFDAPIKGDFQQLYPNVLTHPDGETYAPVKAGQQYCFGGRDSFPLYHPPEEGIGVGKVSITLTSKEEYQLDEDDYAIPGQRVSQSKMNLHLSNHQRSREKCSARDVTYIEYRITN</sequence>
<evidence type="ECO:0008006" key="4">
    <source>
        <dbReference type="Google" id="ProtNLM"/>
    </source>
</evidence>
<dbReference type="EMBL" id="RAPE01000003">
    <property type="protein sequence ID" value="RKF13826.1"/>
    <property type="molecule type" value="Genomic_DNA"/>
</dbReference>
<organism evidence="2 3">
    <name type="scientific">Roseovarius spongiae</name>
    <dbReference type="NCBI Taxonomy" id="2320272"/>
    <lineage>
        <taxon>Bacteria</taxon>
        <taxon>Pseudomonadati</taxon>
        <taxon>Pseudomonadota</taxon>
        <taxon>Alphaproteobacteria</taxon>
        <taxon>Rhodobacterales</taxon>
        <taxon>Roseobacteraceae</taxon>
        <taxon>Roseovarius</taxon>
    </lineage>
</organism>
<feature type="chain" id="PRO_5017419796" description="DUF4384 domain-containing protein" evidence="1">
    <location>
        <begin position="24"/>
        <end position="181"/>
    </location>
</feature>
<evidence type="ECO:0000256" key="1">
    <source>
        <dbReference type="SAM" id="SignalP"/>
    </source>
</evidence>
<keyword evidence="3" id="KW-1185">Reference proteome</keyword>
<proteinExistence type="predicted"/>
<dbReference type="Proteomes" id="UP000281128">
    <property type="component" value="Unassembled WGS sequence"/>
</dbReference>
<dbReference type="RefSeq" id="WP_121167061.1">
    <property type="nucleotide sequence ID" value="NZ_RAPE01000003.1"/>
</dbReference>
<accession>A0A3A8B8H0</accession>
<protein>
    <recommendedName>
        <fullName evidence="4">DUF4384 domain-containing protein</fullName>
    </recommendedName>
</protein>
<feature type="signal peptide" evidence="1">
    <location>
        <begin position="1"/>
        <end position="23"/>
    </location>
</feature>
<name>A0A3A8B8H0_9RHOB</name>
<evidence type="ECO:0000313" key="3">
    <source>
        <dbReference type="Proteomes" id="UP000281128"/>
    </source>
</evidence>
<evidence type="ECO:0000313" key="2">
    <source>
        <dbReference type="EMBL" id="RKF13826.1"/>
    </source>
</evidence>
<dbReference type="OrthoDB" id="7855094at2"/>
<gene>
    <name evidence="2" type="ORF">D6850_11535</name>
</gene>
<dbReference type="PROSITE" id="PS51257">
    <property type="entry name" value="PROKAR_LIPOPROTEIN"/>
    <property type="match status" value="1"/>
</dbReference>
<reference evidence="2 3" key="1">
    <citation type="submission" date="2018-09" db="EMBL/GenBank/DDBJ databases">
        <title>Roseovarius spongiae sp. nov., isolated from a marine sponge.</title>
        <authorList>
            <person name="Zhuang L."/>
            <person name="Luo L."/>
        </authorList>
    </citation>
    <scope>NUCLEOTIDE SEQUENCE [LARGE SCALE GENOMIC DNA]</scope>
    <source>
        <strain evidence="2 3">HN-E21</strain>
    </source>
</reference>
<dbReference type="AlphaFoldDB" id="A0A3A8B8H0"/>
<keyword evidence="1" id="KW-0732">Signal</keyword>
<comment type="caution">
    <text evidence="2">The sequence shown here is derived from an EMBL/GenBank/DDBJ whole genome shotgun (WGS) entry which is preliminary data.</text>
</comment>